<name>A0A1I5TAX6_9PSEU</name>
<gene>
    <name evidence="4" type="ORF">SAMN05421854_10740</name>
</gene>
<dbReference type="InterPro" id="IPR005656">
    <property type="entry name" value="MmgE_PrpD"/>
</dbReference>
<dbReference type="InterPro" id="IPR042188">
    <property type="entry name" value="MmgE/PrpD_sf_2"/>
</dbReference>
<evidence type="ECO:0000259" key="2">
    <source>
        <dbReference type="Pfam" id="PF03972"/>
    </source>
</evidence>
<dbReference type="Gene3D" id="3.30.1330.120">
    <property type="entry name" value="2-methylcitrate dehydratase PrpD"/>
    <property type="match status" value="1"/>
</dbReference>
<sequence>MPAAEAALAIGPMPRAMDCGDLHEEAGHVSEYVVASLLAATGLRPDVTGAEFLTALVIGQETLIRIGSAYRMISKAVKDNDCGGHYIFGAVAAVGSLLGFSQEELENAQGIARTMTQPHTMGIYAPATLMVRVHHGLVCQSAITACLLARRGITGPRREVLTGPHGFLRTARWETNPDAITRGLGRNWTATQITSKDYSACYFSHSWIDGIVEQMRTHEFAAAAIASVHLAVSTSGWRAVCEPTDKKWDPRTVPECQFSLPYAVATAAFDRRVFVQSYSDEARRRPEVRELMTRISAVEDPSVSDWGARLTTSLRDGRVIATEHVYVKGHPKNPFSEQDFVDKFRMCLPFSVLPLKGSTADRMIQDVLALEKVDDVLAALLLPLTPED</sequence>
<accession>A0A1I5TAX6</accession>
<dbReference type="Gene3D" id="1.10.4100.10">
    <property type="entry name" value="2-methylcitrate dehydratase PrpD"/>
    <property type="match status" value="1"/>
</dbReference>
<dbReference type="SUPFAM" id="SSF103378">
    <property type="entry name" value="2-methylcitrate dehydratase PrpD"/>
    <property type="match status" value="1"/>
</dbReference>
<dbReference type="InterPro" id="IPR045336">
    <property type="entry name" value="MmgE_PrpD_N"/>
</dbReference>
<dbReference type="InterPro" id="IPR036148">
    <property type="entry name" value="MmgE/PrpD_sf"/>
</dbReference>
<protein>
    <submittedName>
        <fullName evidence="4">2-methylcitrate dehydratase PrpD</fullName>
    </submittedName>
</protein>
<dbReference type="STRING" id="112413.SAMN05421854_10740"/>
<evidence type="ECO:0000256" key="1">
    <source>
        <dbReference type="ARBA" id="ARBA00006174"/>
    </source>
</evidence>
<dbReference type="InterPro" id="IPR045337">
    <property type="entry name" value="MmgE_PrpD_C"/>
</dbReference>
<dbReference type="InterPro" id="IPR042183">
    <property type="entry name" value="MmgE/PrpD_sf_1"/>
</dbReference>
<comment type="similarity">
    <text evidence="1">Belongs to the PrpD family.</text>
</comment>
<evidence type="ECO:0000259" key="3">
    <source>
        <dbReference type="Pfam" id="PF19305"/>
    </source>
</evidence>
<feature type="domain" description="MmgE/PrpD N-terminal" evidence="2">
    <location>
        <begin position="2"/>
        <end position="170"/>
    </location>
</feature>
<feature type="domain" description="MmgE/PrpD C-terminal" evidence="3">
    <location>
        <begin position="198"/>
        <end position="349"/>
    </location>
</feature>
<proteinExistence type="inferred from homology"/>
<dbReference type="Pfam" id="PF03972">
    <property type="entry name" value="MmgE_PrpD_N"/>
    <property type="match status" value="1"/>
</dbReference>
<organism evidence="4 5">
    <name type="scientific">Amycolatopsis rubida</name>
    <dbReference type="NCBI Taxonomy" id="112413"/>
    <lineage>
        <taxon>Bacteria</taxon>
        <taxon>Bacillati</taxon>
        <taxon>Actinomycetota</taxon>
        <taxon>Actinomycetes</taxon>
        <taxon>Pseudonocardiales</taxon>
        <taxon>Pseudonocardiaceae</taxon>
        <taxon>Amycolatopsis</taxon>
    </lineage>
</organism>
<dbReference type="Pfam" id="PF19305">
    <property type="entry name" value="MmgE_PrpD_C"/>
    <property type="match status" value="1"/>
</dbReference>
<dbReference type="PANTHER" id="PTHR16943">
    <property type="entry name" value="2-METHYLCITRATE DEHYDRATASE-RELATED"/>
    <property type="match status" value="1"/>
</dbReference>
<evidence type="ECO:0000313" key="5">
    <source>
        <dbReference type="Proteomes" id="UP000199137"/>
    </source>
</evidence>
<reference evidence="4 5" key="1">
    <citation type="submission" date="2016-10" db="EMBL/GenBank/DDBJ databases">
        <authorList>
            <person name="de Groot N.N."/>
        </authorList>
    </citation>
    <scope>NUCLEOTIDE SEQUENCE [LARGE SCALE GENOMIC DNA]</scope>
    <source>
        <strain evidence="4 5">DSM 44637</strain>
    </source>
</reference>
<dbReference type="GO" id="GO:0016829">
    <property type="term" value="F:lyase activity"/>
    <property type="evidence" value="ECO:0007669"/>
    <property type="project" value="InterPro"/>
</dbReference>
<dbReference type="EMBL" id="FOWC01000007">
    <property type="protein sequence ID" value="SFP80162.1"/>
    <property type="molecule type" value="Genomic_DNA"/>
</dbReference>
<dbReference type="Proteomes" id="UP000199137">
    <property type="component" value="Unassembled WGS sequence"/>
</dbReference>
<dbReference type="PANTHER" id="PTHR16943:SF8">
    <property type="entry name" value="2-METHYLCITRATE DEHYDRATASE"/>
    <property type="match status" value="1"/>
</dbReference>
<evidence type="ECO:0000313" key="4">
    <source>
        <dbReference type="EMBL" id="SFP80162.1"/>
    </source>
</evidence>
<dbReference type="AlphaFoldDB" id="A0A1I5TAX6"/>